<evidence type="ECO:0000259" key="15">
    <source>
        <dbReference type="PROSITE" id="PS51910"/>
    </source>
</evidence>
<comment type="caution">
    <text evidence="11">Lacks conserved residue(s) required for the propagation of feature annotation.</text>
</comment>
<evidence type="ECO:0000313" key="17">
    <source>
        <dbReference type="Proteomes" id="UP000800036"/>
    </source>
</evidence>
<evidence type="ECO:0000256" key="12">
    <source>
        <dbReference type="RuleBase" id="RU000489"/>
    </source>
</evidence>
<evidence type="ECO:0000256" key="1">
    <source>
        <dbReference type="ARBA" id="ARBA00000822"/>
    </source>
</evidence>
<dbReference type="CDD" id="cd00118">
    <property type="entry name" value="LysM"/>
    <property type="match status" value="1"/>
</dbReference>
<dbReference type="SUPFAM" id="SSF54556">
    <property type="entry name" value="Chitinase insertion domain"/>
    <property type="match status" value="1"/>
</dbReference>
<feature type="domain" description="GH18" evidence="15">
    <location>
        <begin position="248"/>
        <end position="611"/>
    </location>
</feature>
<dbReference type="InterPro" id="IPR053214">
    <property type="entry name" value="LysM12-like"/>
</dbReference>
<dbReference type="InterPro" id="IPR036861">
    <property type="entry name" value="Endochitinase-like_sf"/>
</dbReference>
<dbReference type="InterPro" id="IPR001579">
    <property type="entry name" value="Glyco_hydro_18_chit_AS"/>
</dbReference>
<dbReference type="AlphaFoldDB" id="A0A6A5UJ40"/>
<dbReference type="PANTHER" id="PTHR47700:SF2">
    <property type="entry name" value="CHITINASE"/>
    <property type="match status" value="1"/>
</dbReference>
<dbReference type="Pfam" id="PF00187">
    <property type="entry name" value="Chitin_bind_1"/>
    <property type="match status" value="1"/>
</dbReference>
<evidence type="ECO:0000256" key="4">
    <source>
        <dbReference type="ARBA" id="ARBA00022669"/>
    </source>
</evidence>
<dbReference type="PROSITE" id="PS51910">
    <property type="entry name" value="GH18_2"/>
    <property type="match status" value="1"/>
</dbReference>
<dbReference type="PROSITE" id="PS01095">
    <property type="entry name" value="GH18_1"/>
    <property type="match status" value="1"/>
</dbReference>
<evidence type="ECO:0000256" key="6">
    <source>
        <dbReference type="ARBA" id="ARBA00023024"/>
    </source>
</evidence>
<gene>
    <name evidence="16" type="ORF">BU23DRAFT_604846</name>
</gene>
<organism evidence="16 17">
    <name type="scientific">Bimuria novae-zelandiae CBS 107.79</name>
    <dbReference type="NCBI Taxonomy" id="1447943"/>
    <lineage>
        <taxon>Eukaryota</taxon>
        <taxon>Fungi</taxon>
        <taxon>Dikarya</taxon>
        <taxon>Ascomycota</taxon>
        <taxon>Pezizomycotina</taxon>
        <taxon>Dothideomycetes</taxon>
        <taxon>Pleosporomycetidae</taxon>
        <taxon>Pleosporales</taxon>
        <taxon>Massarineae</taxon>
        <taxon>Didymosphaeriaceae</taxon>
        <taxon>Bimuria</taxon>
    </lineage>
</organism>
<proteinExistence type="inferred from homology"/>
<keyword evidence="17" id="KW-1185">Reference proteome</keyword>
<dbReference type="Pfam" id="PF00704">
    <property type="entry name" value="Glyco_hydro_18"/>
    <property type="match status" value="1"/>
</dbReference>
<dbReference type="Proteomes" id="UP000800036">
    <property type="component" value="Unassembled WGS sequence"/>
</dbReference>
<keyword evidence="5 12" id="KW-0378">Hydrolase</keyword>
<dbReference type="Gene3D" id="3.30.60.10">
    <property type="entry name" value="Endochitinase-like"/>
    <property type="match status" value="1"/>
</dbReference>
<evidence type="ECO:0000256" key="11">
    <source>
        <dbReference type="PROSITE-ProRule" id="PRU00261"/>
    </source>
</evidence>
<dbReference type="InterPro" id="IPR018392">
    <property type="entry name" value="LysM"/>
</dbReference>
<dbReference type="GO" id="GO:0006032">
    <property type="term" value="P:chitin catabolic process"/>
    <property type="evidence" value="ECO:0007669"/>
    <property type="project" value="UniProtKB-KW"/>
</dbReference>
<dbReference type="Gene3D" id="3.10.50.10">
    <property type="match status" value="1"/>
</dbReference>
<evidence type="ECO:0000256" key="3">
    <source>
        <dbReference type="ARBA" id="ARBA00012729"/>
    </source>
</evidence>
<sequence>MDALFGGVVHEPARCTSPSGTVLAMIGRKSRYTSLRATATTPTRLQAEIFLVQPLLNSAQGLALSVGTLPSTLPPGNSDGTCKLRTVMAGDDCTTLPGKCGISSKDFLNANTKENLCSTFMVGQQVCCTAGKRPDLKPKPDANGNCATYVTQPDDTCAGIAVARDLDIEDLEDFNKNTWGWNGCDPKKFYRDFLMCVSSGTPPMPAVVGNAVCGPMMPGTVKAPSGTNLSTLNPCPLNVCCNIWGQCGTTDDYCTVKKSESGAPGTSGHANGCISNCGRDIIKGAAPASTFKPEITDENVKEQFEIFKKMTNIKKIISFGGWDFSTQPGTFSILREAAQPVNRETFKSNIVDFLNEHDLDGVDIDWEYPGAPDIPDVPSDDPQPGLNYYRLLTSIKSAVGSSKSVSFAAPASFWYLKSYPIKNMAKEIDYIIYMTYDLHGQWDYGNNWTSPGCTNGNCLRSHVNETETKDALSMITKAGVASNKVVVGVPSYGRSFKMEKAGCDGEMCRFTGTSRISNANKGRCTDTGGYISNAEIQEIIMTGNVNKDWTKEGSNMLVYNDTEWVAYMDDDMKAKRTEFYDSYNFAGTTDWAVDLQEFWDWSGMDDDTDAYIDVDYWSACTGVYSTLESLESRKDYIPSHCLEKYITDVQIAVLEGALAKYKDLVDDGYDGKFSTYERYIKEQAPEQIDNFMASEKVDQYFDCAEYKMVTCCDTCILQEWVPQCQHKECPKYEHMVSTLNGDVIPNATFTLADEDGFYSDLGDTWGIEKDWIKWGKRKVRINNGCQFAEEDVLACIENKDDFFHNYPLADNDKIDVYNPKDVIGDSYSSASDLLDRIKIMTFAAQYDEELLDTDMVDATSLPAFSMQEAVDSMGKIVEKANEIEKADREEMILNFITGLLFWIPFAGEAMVGMTAVRNVIRLIGAVGDAALTIYDVVKNPDNAFMAAFSYLAGAGVGKAGFKAAASTRRIISKNDYDGLGNVKTNLDKVENIRGGVCSL</sequence>
<keyword evidence="8" id="KW-0119">Carbohydrate metabolism</keyword>
<dbReference type="CDD" id="cd02878">
    <property type="entry name" value="GH18_zymocin_alpha"/>
    <property type="match status" value="1"/>
</dbReference>
<reference evidence="16" key="1">
    <citation type="journal article" date="2020" name="Stud. Mycol.">
        <title>101 Dothideomycetes genomes: a test case for predicting lifestyles and emergence of pathogens.</title>
        <authorList>
            <person name="Haridas S."/>
            <person name="Albert R."/>
            <person name="Binder M."/>
            <person name="Bloem J."/>
            <person name="Labutti K."/>
            <person name="Salamov A."/>
            <person name="Andreopoulos B."/>
            <person name="Baker S."/>
            <person name="Barry K."/>
            <person name="Bills G."/>
            <person name="Bluhm B."/>
            <person name="Cannon C."/>
            <person name="Castanera R."/>
            <person name="Culley D."/>
            <person name="Daum C."/>
            <person name="Ezra D."/>
            <person name="Gonzalez J."/>
            <person name="Henrissat B."/>
            <person name="Kuo A."/>
            <person name="Liang C."/>
            <person name="Lipzen A."/>
            <person name="Lutzoni F."/>
            <person name="Magnuson J."/>
            <person name="Mondo S."/>
            <person name="Nolan M."/>
            <person name="Ohm R."/>
            <person name="Pangilinan J."/>
            <person name="Park H.-J."/>
            <person name="Ramirez L."/>
            <person name="Alfaro M."/>
            <person name="Sun H."/>
            <person name="Tritt A."/>
            <person name="Yoshinaga Y."/>
            <person name="Zwiers L.-H."/>
            <person name="Turgeon B."/>
            <person name="Goodwin S."/>
            <person name="Spatafora J."/>
            <person name="Crous P."/>
            <person name="Grigoriev I."/>
        </authorList>
    </citation>
    <scope>NUCLEOTIDE SEQUENCE</scope>
    <source>
        <strain evidence="16">CBS 107.79</strain>
    </source>
</reference>
<dbReference type="EMBL" id="ML976791">
    <property type="protein sequence ID" value="KAF1964360.1"/>
    <property type="molecule type" value="Genomic_DNA"/>
</dbReference>
<dbReference type="InterPro" id="IPR001002">
    <property type="entry name" value="Chitin-bd_1"/>
</dbReference>
<dbReference type="InterPro" id="IPR017853">
    <property type="entry name" value="GH"/>
</dbReference>
<dbReference type="InterPro" id="IPR001223">
    <property type="entry name" value="Glyco_hydro18_cat"/>
</dbReference>
<dbReference type="OrthoDB" id="73875at2759"/>
<evidence type="ECO:0000256" key="10">
    <source>
        <dbReference type="ARBA" id="ARBA00023326"/>
    </source>
</evidence>
<dbReference type="SMART" id="SM00636">
    <property type="entry name" value="Glyco_18"/>
    <property type="match status" value="1"/>
</dbReference>
<dbReference type="InterPro" id="IPR029070">
    <property type="entry name" value="Chitinase_insertion_sf"/>
</dbReference>
<dbReference type="EC" id="3.2.1.14" evidence="3"/>
<dbReference type="GO" id="GO:0008843">
    <property type="term" value="F:endochitinase activity"/>
    <property type="evidence" value="ECO:0007669"/>
    <property type="project" value="UniProtKB-EC"/>
</dbReference>
<feature type="domain" description="LysM" evidence="14">
    <location>
        <begin position="83"/>
        <end position="128"/>
    </location>
</feature>
<keyword evidence="4 11" id="KW-0147">Chitin-binding</keyword>
<feature type="domain" description="Chitin-binding type-1" evidence="13">
    <location>
        <begin position="210"/>
        <end position="279"/>
    </location>
</feature>
<dbReference type="InterPro" id="IPR036779">
    <property type="entry name" value="LysM_dom_sf"/>
</dbReference>
<keyword evidence="10" id="KW-0624">Polysaccharide degradation</keyword>
<dbReference type="Gene3D" id="3.20.20.80">
    <property type="entry name" value="Glycosidases"/>
    <property type="match status" value="1"/>
</dbReference>
<evidence type="ECO:0000259" key="14">
    <source>
        <dbReference type="PROSITE" id="PS51782"/>
    </source>
</evidence>
<comment type="catalytic activity">
    <reaction evidence="1">
        <text>Random endo-hydrolysis of N-acetyl-beta-D-glucosaminide (1-&gt;4)-beta-linkages in chitin and chitodextrins.</text>
        <dbReference type="EC" id="3.2.1.14"/>
    </reaction>
</comment>
<evidence type="ECO:0000259" key="13">
    <source>
        <dbReference type="PROSITE" id="PS50941"/>
    </source>
</evidence>
<feature type="disulfide bond" evidence="11">
    <location>
        <begin position="235"/>
        <end position="247"/>
    </location>
</feature>
<dbReference type="SUPFAM" id="SSF51445">
    <property type="entry name" value="(Trans)glycosidases"/>
    <property type="match status" value="1"/>
</dbReference>
<comment type="similarity">
    <text evidence="2">Belongs to the glycosyl hydrolase 18 family. Chitinase class V subfamily.</text>
</comment>
<dbReference type="GO" id="GO:0008061">
    <property type="term" value="F:chitin binding"/>
    <property type="evidence" value="ECO:0007669"/>
    <property type="project" value="UniProtKB-UniRule"/>
</dbReference>
<dbReference type="CDD" id="cd00035">
    <property type="entry name" value="ChtBD1"/>
    <property type="match status" value="1"/>
</dbReference>
<dbReference type="SUPFAM" id="SSF57016">
    <property type="entry name" value="Plant lectins/antimicrobial peptides"/>
    <property type="match status" value="1"/>
</dbReference>
<dbReference type="PANTHER" id="PTHR47700">
    <property type="entry name" value="V CHITINASE, PUTATIVE (AFU_ORTHOLOGUE AFUA_6G13720)-RELATED"/>
    <property type="match status" value="1"/>
</dbReference>
<dbReference type="InterPro" id="IPR011583">
    <property type="entry name" value="Chitinase_II/V-like_cat"/>
</dbReference>
<dbReference type="PROSITE" id="PS51782">
    <property type="entry name" value="LYSM"/>
    <property type="match status" value="1"/>
</dbReference>
<keyword evidence="6" id="KW-0146">Chitin degradation</keyword>
<keyword evidence="11" id="KW-1015">Disulfide bond</keyword>
<dbReference type="PROSITE" id="PS50941">
    <property type="entry name" value="CHIT_BIND_I_2"/>
    <property type="match status" value="1"/>
</dbReference>
<dbReference type="Gene3D" id="3.10.350.10">
    <property type="entry name" value="LysM domain"/>
    <property type="match status" value="2"/>
</dbReference>
<protein>
    <recommendedName>
        <fullName evidence="3">chitinase</fullName>
        <ecNumber evidence="3">3.2.1.14</ecNumber>
    </recommendedName>
</protein>
<accession>A0A6A5UJ40</accession>
<evidence type="ECO:0000256" key="2">
    <source>
        <dbReference type="ARBA" id="ARBA00008682"/>
    </source>
</evidence>
<keyword evidence="9 12" id="KW-0326">Glycosidase</keyword>
<evidence type="ECO:0000256" key="7">
    <source>
        <dbReference type="ARBA" id="ARBA00023026"/>
    </source>
</evidence>
<dbReference type="GO" id="GO:0000272">
    <property type="term" value="P:polysaccharide catabolic process"/>
    <property type="evidence" value="ECO:0007669"/>
    <property type="project" value="UniProtKB-KW"/>
</dbReference>
<keyword evidence="7" id="KW-0843">Virulence</keyword>
<feature type="disulfide bond" evidence="11">
    <location>
        <begin position="240"/>
        <end position="254"/>
    </location>
</feature>
<evidence type="ECO:0000313" key="16">
    <source>
        <dbReference type="EMBL" id="KAF1964360.1"/>
    </source>
</evidence>
<evidence type="ECO:0000256" key="8">
    <source>
        <dbReference type="ARBA" id="ARBA00023277"/>
    </source>
</evidence>
<evidence type="ECO:0000256" key="9">
    <source>
        <dbReference type="ARBA" id="ARBA00023295"/>
    </source>
</evidence>
<feature type="disulfide bond" evidence="11">
    <location>
        <begin position="273"/>
        <end position="277"/>
    </location>
</feature>
<name>A0A6A5UJ40_9PLEO</name>
<evidence type="ECO:0000256" key="5">
    <source>
        <dbReference type="ARBA" id="ARBA00022801"/>
    </source>
</evidence>